<protein>
    <submittedName>
        <fullName evidence="2">Uncharacterized protein</fullName>
    </submittedName>
</protein>
<dbReference type="AlphaFoldDB" id="A0A1F8GLI5"/>
<keyword evidence="1" id="KW-0472">Membrane</keyword>
<comment type="caution">
    <text evidence="2">The sequence shown here is derived from an EMBL/GenBank/DDBJ whole genome shotgun (WGS) entry which is preliminary data.</text>
</comment>
<evidence type="ECO:0000313" key="3">
    <source>
        <dbReference type="Proteomes" id="UP000178256"/>
    </source>
</evidence>
<dbReference type="STRING" id="1802697.A2925_05155"/>
<organism evidence="2 3">
    <name type="scientific">Candidatus Yanofskybacteria bacterium RIFCSPLOWO2_01_FULL_44_22</name>
    <dbReference type="NCBI Taxonomy" id="1802697"/>
    <lineage>
        <taxon>Bacteria</taxon>
        <taxon>Candidatus Yanofskyibacteriota</taxon>
    </lineage>
</organism>
<keyword evidence="1" id="KW-0812">Transmembrane</keyword>
<evidence type="ECO:0000313" key="2">
    <source>
        <dbReference type="EMBL" id="OGN25578.1"/>
    </source>
</evidence>
<reference evidence="2 3" key="1">
    <citation type="journal article" date="2016" name="Nat. Commun.">
        <title>Thousands of microbial genomes shed light on interconnected biogeochemical processes in an aquifer system.</title>
        <authorList>
            <person name="Anantharaman K."/>
            <person name="Brown C.T."/>
            <person name="Hug L.A."/>
            <person name="Sharon I."/>
            <person name="Castelle C.J."/>
            <person name="Probst A.J."/>
            <person name="Thomas B.C."/>
            <person name="Singh A."/>
            <person name="Wilkins M.J."/>
            <person name="Karaoz U."/>
            <person name="Brodie E.L."/>
            <person name="Williams K.H."/>
            <person name="Hubbard S.S."/>
            <person name="Banfield J.F."/>
        </authorList>
    </citation>
    <scope>NUCLEOTIDE SEQUENCE [LARGE SCALE GENOMIC DNA]</scope>
</reference>
<evidence type="ECO:0000256" key="1">
    <source>
        <dbReference type="SAM" id="Phobius"/>
    </source>
</evidence>
<sequence length="75" mass="8403">MREIAPEIKVPTVSNRAFLVLVLPPPAVPTVILLFGKTEPMIIKRETAKKENEITNKKEKMDLKASDMMPNIMGV</sequence>
<dbReference type="EMBL" id="MGKL01000017">
    <property type="protein sequence ID" value="OGN25578.1"/>
    <property type="molecule type" value="Genomic_DNA"/>
</dbReference>
<keyword evidence="1" id="KW-1133">Transmembrane helix</keyword>
<accession>A0A1F8GLI5</accession>
<gene>
    <name evidence="2" type="ORF">A2925_05155</name>
</gene>
<dbReference type="Proteomes" id="UP000178256">
    <property type="component" value="Unassembled WGS sequence"/>
</dbReference>
<name>A0A1F8GLI5_9BACT</name>
<proteinExistence type="predicted"/>
<feature type="transmembrane region" description="Helical" evidence="1">
    <location>
        <begin position="17"/>
        <end position="36"/>
    </location>
</feature>